<proteinExistence type="predicted"/>
<dbReference type="Proteomes" id="UP000075755">
    <property type="component" value="Chromosome"/>
</dbReference>
<dbReference type="Proteomes" id="UP000577697">
    <property type="component" value="Unassembled WGS sequence"/>
</dbReference>
<dbReference type="KEGG" id="aak:AA2016_2672"/>
<dbReference type="RefSeq" id="WP_067960030.1">
    <property type="nucleotide sequence ID" value="NZ_CP015005.1"/>
</dbReference>
<dbReference type="EMBL" id="JACICB010000001">
    <property type="protein sequence ID" value="MBB3704054.1"/>
    <property type="molecule type" value="Genomic_DNA"/>
</dbReference>
<keyword evidence="4" id="KW-1185">Reference proteome</keyword>
<evidence type="ECO:0000313" key="1">
    <source>
        <dbReference type="EMBL" id="AMS41597.1"/>
    </source>
</evidence>
<evidence type="ECO:0000313" key="2">
    <source>
        <dbReference type="EMBL" id="MBB3704054.1"/>
    </source>
</evidence>
<organism evidence="1 3">
    <name type="scientific">Aminobacter aminovorans</name>
    <name type="common">Chelatobacter heintzii</name>
    <dbReference type="NCBI Taxonomy" id="83263"/>
    <lineage>
        <taxon>Bacteria</taxon>
        <taxon>Pseudomonadati</taxon>
        <taxon>Pseudomonadota</taxon>
        <taxon>Alphaproteobacteria</taxon>
        <taxon>Hyphomicrobiales</taxon>
        <taxon>Phyllobacteriaceae</taxon>
        <taxon>Aminobacter</taxon>
    </lineage>
</organism>
<evidence type="ECO:0000313" key="3">
    <source>
        <dbReference type="Proteomes" id="UP000075755"/>
    </source>
</evidence>
<reference evidence="1 3" key="1">
    <citation type="submission" date="2016-03" db="EMBL/GenBank/DDBJ databases">
        <title>Complete genome of Aminobacter aminovorans KCTC 2477.</title>
        <authorList>
            <person name="Kim K.M."/>
        </authorList>
    </citation>
    <scope>NUCLEOTIDE SEQUENCE [LARGE SCALE GENOMIC DNA]</scope>
    <source>
        <strain evidence="1 3">KCTC 2477</strain>
    </source>
</reference>
<reference evidence="2 4" key="2">
    <citation type="submission" date="2020-08" db="EMBL/GenBank/DDBJ databases">
        <title>Genomic Encyclopedia of Type Strains, Phase IV (KMG-IV): sequencing the most valuable type-strain genomes for metagenomic binning, comparative biology and taxonomic classification.</title>
        <authorList>
            <person name="Goeker M."/>
        </authorList>
    </citation>
    <scope>NUCLEOTIDE SEQUENCE [LARGE SCALE GENOMIC DNA]</scope>
    <source>
        <strain evidence="2 4">DSM 10368</strain>
    </source>
</reference>
<gene>
    <name evidence="1" type="ORF">AA2016_2672</name>
    <name evidence="2" type="ORF">FHS67_000348</name>
</gene>
<dbReference type="EMBL" id="CP015005">
    <property type="protein sequence ID" value="AMS41597.1"/>
    <property type="molecule type" value="Genomic_DNA"/>
</dbReference>
<dbReference type="AlphaFoldDB" id="A0AAC9ARA7"/>
<accession>A0AAC9ARA7</accession>
<protein>
    <submittedName>
        <fullName evidence="1">Uncharacterized protein</fullName>
    </submittedName>
</protein>
<sequence length="131" mass="14148">MKTLEMTITAIVAGDLSGIPVLKAASHADLLDAAARLPQLTIARPALAKVLKSWRSGHCSADVVQQWASFARRGYIAGGVRGAVRPIDIEYDALDENLIVEVIGRLDEIGDIIDGEVDDNEREAMLRILEA</sequence>
<evidence type="ECO:0000313" key="4">
    <source>
        <dbReference type="Proteomes" id="UP000577697"/>
    </source>
</evidence>
<name>A0AAC9ARA7_AMIAI</name>